<comment type="caution">
    <text evidence="8">The sequence shown here is derived from an EMBL/GenBank/DDBJ whole genome shotgun (WGS) entry which is preliminary data.</text>
</comment>
<keyword evidence="9" id="KW-1185">Reference proteome</keyword>
<dbReference type="Proteomes" id="UP001478817">
    <property type="component" value="Unassembled WGS sequence"/>
</dbReference>
<feature type="compositionally biased region" description="Low complexity" evidence="7">
    <location>
        <begin position="100"/>
        <end position="115"/>
    </location>
</feature>
<feature type="region of interest" description="Disordered" evidence="7">
    <location>
        <begin position="98"/>
        <end position="118"/>
    </location>
</feature>
<accession>A0ABV1IFT3</accession>
<dbReference type="RefSeq" id="WP_349181917.1">
    <property type="nucleotide sequence ID" value="NZ_JBBNGS010000005.1"/>
</dbReference>
<keyword evidence="4 6" id="KW-0238">DNA-binding</keyword>
<sequence>MYHVARDMLRGACPKAADVLEEAEPDALAYLDFPPSHWKRLRTNNVQERANREIKRRSRMAQVFPSMASLIRLAGAAMCDLDEAWASSRYFSEVRMRELPGPGEAPAGRPAPSGADLESVKRVIEASLELADKVEDR</sequence>
<evidence type="ECO:0000256" key="2">
    <source>
        <dbReference type="ARBA" id="ARBA00010961"/>
    </source>
</evidence>
<evidence type="ECO:0000313" key="8">
    <source>
        <dbReference type="EMBL" id="MEQ2637421.1"/>
    </source>
</evidence>
<evidence type="ECO:0000313" key="9">
    <source>
        <dbReference type="Proteomes" id="UP001478817"/>
    </source>
</evidence>
<dbReference type="PANTHER" id="PTHR33217">
    <property type="entry name" value="TRANSPOSASE FOR INSERTION SEQUENCE ELEMENT IS1081"/>
    <property type="match status" value="1"/>
</dbReference>
<dbReference type="InterPro" id="IPR001207">
    <property type="entry name" value="Transposase_mutator"/>
</dbReference>
<evidence type="ECO:0000256" key="1">
    <source>
        <dbReference type="ARBA" id="ARBA00002190"/>
    </source>
</evidence>
<keyword evidence="5 6" id="KW-0233">DNA recombination</keyword>
<name>A0ABV1IFT3_9ACTN</name>
<evidence type="ECO:0000256" key="4">
    <source>
        <dbReference type="ARBA" id="ARBA00023125"/>
    </source>
</evidence>
<organism evidence="8 9">
    <name type="scientific">Paratractidigestivibacter faecalis</name>
    <dbReference type="NCBI Taxonomy" id="2292441"/>
    <lineage>
        <taxon>Bacteria</taxon>
        <taxon>Bacillati</taxon>
        <taxon>Actinomycetota</taxon>
        <taxon>Coriobacteriia</taxon>
        <taxon>Coriobacteriales</taxon>
        <taxon>Atopobiaceae</taxon>
        <taxon>Paratractidigestivibacter</taxon>
    </lineage>
</organism>
<keyword evidence="6" id="KW-0814">Transposable element</keyword>
<evidence type="ECO:0000256" key="3">
    <source>
        <dbReference type="ARBA" id="ARBA00022578"/>
    </source>
</evidence>
<evidence type="ECO:0000256" key="7">
    <source>
        <dbReference type="SAM" id="MobiDB-lite"/>
    </source>
</evidence>
<evidence type="ECO:0000256" key="5">
    <source>
        <dbReference type="ARBA" id="ARBA00023172"/>
    </source>
</evidence>
<reference evidence="8 9" key="1">
    <citation type="submission" date="2024-04" db="EMBL/GenBank/DDBJ databases">
        <title>Human intestinal bacterial collection.</title>
        <authorList>
            <person name="Pauvert C."/>
            <person name="Hitch T.C.A."/>
            <person name="Clavel T."/>
        </authorList>
    </citation>
    <scope>NUCLEOTIDE SEQUENCE [LARGE SCALE GENOMIC DNA]</scope>
    <source>
        <strain evidence="8 9">CLA-AA-H197</strain>
    </source>
</reference>
<evidence type="ECO:0000256" key="6">
    <source>
        <dbReference type="RuleBase" id="RU365089"/>
    </source>
</evidence>
<comment type="function">
    <text evidence="1 6">Required for the transposition of the insertion element.</text>
</comment>
<protein>
    <recommendedName>
        <fullName evidence="6">Mutator family transposase</fullName>
    </recommendedName>
</protein>
<keyword evidence="3 6" id="KW-0815">Transposition</keyword>
<proteinExistence type="inferred from homology"/>
<dbReference type="EMBL" id="JBBNGS010000005">
    <property type="protein sequence ID" value="MEQ2637421.1"/>
    <property type="molecule type" value="Genomic_DNA"/>
</dbReference>
<dbReference type="PANTHER" id="PTHR33217:SF7">
    <property type="entry name" value="TRANSPOSASE FOR INSERTION SEQUENCE ELEMENT IS1081"/>
    <property type="match status" value="1"/>
</dbReference>
<comment type="similarity">
    <text evidence="2 6">Belongs to the transposase mutator family.</text>
</comment>
<gene>
    <name evidence="8" type="ORF">AAAT05_03600</name>
</gene>
<dbReference type="Pfam" id="PF00872">
    <property type="entry name" value="Transposase_mut"/>
    <property type="match status" value="1"/>
</dbReference>